<gene>
    <name evidence="1" type="ORF">ACFFRE_00665</name>
</gene>
<evidence type="ECO:0000313" key="1">
    <source>
        <dbReference type="EMBL" id="MFC0080669.1"/>
    </source>
</evidence>
<dbReference type="EMBL" id="JBHLYQ010000002">
    <property type="protein sequence ID" value="MFC0080669.1"/>
    <property type="molecule type" value="Genomic_DNA"/>
</dbReference>
<sequence length="64" mass="6704">MRELHDPGLGEPREQLGAEPVRAAMDCAVAGGVIDEIAVLLDRAQLPCLEPVAHIAPVVAVLLP</sequence>
<proteinExistence type="predicted"/>
<comment type="caution">
    <text evidence="1">The sequence shown here is derived from an EMBL/GenBank/DDBJ whole genome shotgun (WGS) entry which is preliminary data.</text>
</comment>
<keyword evidence="2" id="KW-1185">Reference proteome</keyword>
<dbReference type="Proteomes" id="UP001589788">
    <property type="component" value="Unassembled WGS sequence"/>
</dbReference>
<organism evidence="1 2">
    <name type="scientific">Aciditerrimonas ferrireducens</name>
    <dbReference type="NCBI Taxonomy" id="667306"/>
    <lineage>
        <taxon>Bacteria</taxon>
        <taxon>Bacillati</taxon>
        <taxon>Actinomycetota</taxon>
        <taxon>Acidimicrobiia</taxon>
        <taxon>Acidimicrobiales</taxon>
        <taxon>Acidimicrobiaceae</taxon>
        <taxon>Aciditerrimonas</taxon>
    </lineage>
</organism>
<dbReference type="RefSeq" id="WP_377787090.1">
    <property type="nucleotide sequence ID" value="NZ_JBHLYQ010000002.1"/>
</dbReference>
<reference evidence="1 2" key="1">
    <citation type="submission" date="2024-09" db="EMBL/GenBank/DDBJ databases">
        <authorList>
            <person name="Sun Q."/>
            <person name="Mori K."/>
        </authorList>
    </citation>
    <scope>NUCLEOTIDE SEQUENCE [LARGE SCALE GENOMIC DNA]</scope>
    <source>
        <strain evidence="1 2">JCM 15389</strain>
    </source>
</reference>
<evidence type="ECO:0000313" key="2">
    <source>
        <dbReference type="Proteomes" id="UP001589788"/>
    </source>
</evidence>
<name>A0ABV6C322_9ACTN</name>
<protein>
    <submittedName>
        <fullName evidence="1">Uncharacterized protein</fullName>
    </submittedName>
</protein>
<accession>A0ABV6C322</accession>